<reference evidence="2" key="1">
    <citation type="submission" date="2023-10" db="EMBL/GenBank/DDBJ databases">
        <authorList>
            <person name="Chen Y."/>
            <person name="Shah S."/>
            <person name="Dougan E. K."/>
            <person name="Thang M."/>
            <person name="Chan C."/>
        </authorList>
    </citation>
    <scope>NUCLEOTIDE SEQUENCE [LARGE SCALE GENOMIC DNA]</scope>
</reference>
<feature type="compositionally biased region" description="Low complexity" evidence="1">
    <location>
        <begin position="26"/>
        <end position="45"/>
    </location>
</feature>
<organism evidence="2 3">
    <name type="scientific">Prorocentrum cordatum</name>
    <dbReference type="NCBI Taxonomy" id="2364126"/>
    <lineage>
        <taxon>Eukaryota</taxon>
        <taxon>Sar</taxon>
        <taxon>Alveolata</taxon>
        <taxon>Dinophyceae</taxon>
        <taxon>Prorocentrales</taxon>
        <taxon>Prorocentraceae</taxon>
        <taxon>Prorocentrum</taxon>
    </lineage>
</organism>
<name>A0ABN9WUD2_9DINO</name>
<accession>A0ABN9WUD2</accession>
<proteinExistence type="predicted"/>
<feature type="non-terminal residue" evidence="2">
    <location>
        <position position="1"/>
    </location>
</feature>
<evidence type="ECO:0000313" key="3">
    <source>
        <dbReference type="Proteomes" id="UP001189429"/>
    </source>
</evidence>
<feature type="region of interest" description="Disordered" evidence="1">
    <location>
        <begin position="26"/>
        <end position="50"/>
    </location>
</feature>
<keyword evidence="3" id="KW-1185">Reference proteome</keyword>
<sequence>ELPPTQRRCTDPAALEEATAPLFRLAPQPAGEAAPAGAPPEGALPRRSSAAAKESCLPQKAYAGCLGCCALFCP</sequence>
<comment type="caution">
    <text evidence="2">The sequence shown here is derived from an EMBL/GenBank/DDBJ whole genome shotgun (WGS) entry which is preliminary data.</text>
</comment>
<evidence type="ECO:0000313" key="2">
    <source>
        <dbReference type="EMBL" id="CAK0888769.1"/>
    </source>
</evidence>
<dbReference type="EMBL" id="CAUYUJ010019128">
    <property type="protein sequence ID" value="CAK0888769.1"/>
    <property type="molecule type" value="Genomic_DNA"/>
</dbReference>
<evidence type="ECO:0000256" key="1">
    <source>
        <dbReference type="SAM" id="MobiDB-lite"/>
    </source>
</evidence>
<gene>
    <name evidence="2" type="ORF">PCOR1329_LOCUS69497</name>
</gene>
<protein>
    <recommendedName>
        <fullName evidence="4">Cysteine-rich DPF motif domain-containing protein 1</fullName>
    </recommendedName>
</protein>
<evidence type="ECO:0008006" key="4">
    <source>
        <dbReference type="Google" id="ProtNLM"/>
    </source>
</evidence>
<dbReference type="Proteomes" id="UP001189429">
    <property type="component" value="Unassembled WGS sequence"/>
</dbReference>